<feature type="region of interest" description="Disordered" evidence="1">
    <location>
        <begin position="118"/>
        <end position="161"/>
    </location>
</feature>
<feature type="region of interest" description="Disordered" evidence="1">
    <location>
        <begin position="192"/>
        <end position="241"/>
    </location>
</feature>
<evidence type="ECO:0000256" key="1">
    <source>
        <dbReference type="SAM" id="MobiDB-lite"/>
    </source>
</evidence>
<evidence type="ECO:0000313" key="3">
    <source>
        <dbReference type="Proteomes" id="UP000334340"/>
    </source>
</evidence>
<dbReference type="Proteomes" id="UP000334340">
    <property type="component" value="Unassembled WGS sequence"/>
</dbReference>
<keyword evidence="3" id="KW-1185">Reference proteome</keyword>
<organism evidence="2 3">
    <name type="scientific">Candidatus Methylomirabilis lanthanidiphila</name>
    <dbReference type="NCBI Taxonomy" id="2211376"/>
    <lineage>
        <taxon>Bacteria</taxon>
        <taxon>Candidatus Methylomirabilota</taxon>
        <taxon>Candidatus Methylomirabilia</taxon>
        <taxon>Candidatus Methylomirabilales</taxon>
        <taxon>Candidatus Methylomirabilaceae</taxon>
        <taxon>Candidatus Methylomirabilis</taxon>
    </lineage>
</organism>
<evidence type="ECO:0000313" key="2">
    <source>
        <dbReference type="EMBL" id="VUZ86301.1"/>
    </source>
</evidence>
<gene>
    <name evidence="2" type="ORF">MELA_02702</name>
</gene>
<accession>A0A564ZLV9</accession>
<name>A0A564ZLV9_9BACT</name>
<feature type="compositionally biased region" description="Basic and acidic residues" evidence="1">
    <location>
        <begin position="145"/>
        <end position="156"/>
    </location>
</feature>
<dbReference type="EMBL" id="CABIKM010000049">
    <property type="protein sequence ID" value="VUZ86301.1"/>
    <property type="molecule type" value="Genomic_DNA"/>
</dbReference>
<proteinExistence type="predicted"/>
<reference evidence="2 3" key="1">
    <citation type="submission" date="2019-07" db="EMBL/GenBank/DDBJ databases">
        <authorList>
            <person name="Cremers G."/>
        </authorList>
    </citation>
    <scope>NUCLEOTIDE SEQUENCE [LARGE SCALE GENOMIC DNA]</scope>
</reference>
<dbReference type="AlphaFoldDB" id="A0A564ZLV9"/>
<protein>
    <submittedName>
        <fullName evidence="2">Uncharacterized protein</fullName>
    </submittedName>
</protein>
<sequence>MLGPLVRRTTMRLIGIAPARQILTVGKIVRPFPSLVNGISTSPIAAKTDSPVGRIPLGPTATQLCWCLPRTADPPTAPVQHVSADRRYADIPMAQPLLSRADIGAVFEEMGNEGMANIADWPGPAARHPRLLGLTRQRRTPRGPVRADDRRSGDRRPRLRGGSCCLVRDRVGHIGPERAGGELSRIEHGLARPLLPSNGHGVSRAHRLPTNQDDDHAKHLSQKARVSASADAGVRPPHMAE</sequence>